<dbReference type="Proteomes" id="UP000823891">
    <property type="component" value="Unassembled WGS sequence"/>
</dbReference>
<evidence type="ECO:0008006" key="3">
    <source>
        <dbReference type="Google" id="ProtNLM"/>
    </source>
</evidence>
<dbReference type="AlphaFoldDB" id="A0A9D2ND52"/>
<gene>
    <name evidence="1" type="ORF">H9761_06110</name>
</gene>
<dbReference type="EMBL" id="DWWS01000021">
    <property type="protein sequence ID" value="HJC23261.1"/>
    <property type="molecule type" value="Genomic_DNA"/>
</dbReference>
<reference evidence="1" key="2">
    <citation type="submission" date="2021-04" db="EMBL/GenBank/DDBJ databases">
        <authorList>
            <person name="Gilroy R."/>
        </authorList>
    </citation>
    <scope>NUCLEOTIDE SEQUENCE</scope>
    <source>
        <strain evidence="1">USAMLcec2-132</strain>
    </source>
</reference>
<comment type="caution">
    <text evidence="1">The sequence shown here is derived from an EMBL/GenBank/DDBJ whole genome shotgun (WGS) entry which is preliminary data.</text>
</comment>
<protein>
    <recommendedName>
        <fullName evidence="3">PIN domain-containing protein</fullName>
    </recommendedName>
</protein>
<organism evidence="1 2">
    <name type="scientific">Candidatus Eisenbergiella merdavium</name>
    <dbReference type="NCBI Taxonomy" id="2838551"/>
    <lineage>
        <taxon>Bacteria</taxon>
        <taxon>Bacillati</taxon>
        <taxon>Bacillota</taxon>
        <taxon>Clostridia</taxon>
        <taxon>Lachnospirales</taxon>
        <taxon>Lachnospiraceae</taxon>
        <taxon>Eisenbergiella</taxon>
    </lineage>
</organism>
<sequence>MNVRFMDTSIVMNLLEIPGMCQDAEKVKKEFNQAVEAKETLILPVSTIIESGNHIAHIADGHIRREKAMQFQEFLRKTANEEAPWTLYGVTLTKEDLLVLAEEFPGKALHLKMGIGDMSIIRFYENYKATIPAIGRIMIWSTDSHLSDYQEDMTIRRRRNR</sequence>
<evidence type="ECO:0000313" key="1">
    <source>
        <dbReference type="EMBL" id="HJC23261.1"/>
    </source>
</evidence>
<name>A0A9D2ND52_9FIRM</name>
<proteinExistence type="predicted"/>
<reference evidence="1" key="1">
    <citation type="journal article" date="2021" name="PeerJ">
        <title>Extensive microbial diversity within the chicken gut microbiome revealed by metagenomics and culture.</title>
        <authorList>
            <person name="Gilroy R."/>
            <person name="Ravi A."/>
            <person name="Getino M."/>
            <person name="Pursley I."/>
            <person name="Horton D.L."/>
            <person name="Alikhan N.F."/>
            <person name="Baker D."/>
            <person name="Gharbi K."/>
            <person name="Hall N."/>
            <person name="Watson M."/>
            <person name="Adriaenssens E.M."/>
            <person name="Foster-Nyarko E."/>
            <person name="Jarju S."/>
            <person name="Secka A."/>
            <person name="Antonio M."/>
            <person name="Oren A."/>
            <person name="Chaudhuri R.R."/>
            <person name="La Ragione R."/>
            <person name="Hildebrand F."/>
            <person name="Pallen M.J."/>
        </authorList>
    </citation>
    <scope>NUCLEOTIDE SEQUENCE</scope>
    <source>
        <strain evidence="1">USAMLcec2-132</strain>
    </source>
</reference>
<evidence type="ECO:0000313" key="2">
    <source>
        <dbReference type="Proteomes" id="UP000823891"/>
    </source>
</evidence>
<accession>A0A9D2ND52</accession>